<accession>A0A0N5CSN4</accession>
<evidence type="ECO:0000313" key="2">
    <source>
        <dbReference type="Proteomes" id="UP000276776"/>
    </source>
</evidence>
<organism evidence="3">
    <name type="scientific">Thelazia callipaeda</name>
    <name type="common">Oriental eyeworm</name>
    <name type="synonym">Parasitic nematode</name>
    <dbReference type="NCBI Taxonomy" id="103827"/>
    <lineage>
        <taxon>Eukaryota</taxon>
        <taxon>Metazoa</taxon>
        <taxon>Ecdysozoa</taxon>
        <taxon>Nematoda</taxon>
        <taxon>Chromadorea</taxon>
        <taxon>Rhabditida</taxon>
        <taxon>Spirurina</taxon>
        <taxon>Spiruromorpha</taxon>
        <taxon>Thelazioidea</taxon>
        <taxon>Thelaziidae</taxon>
        <taxon>Thelazia</taxon>
    </lineage>
</organism>
<name>A0A0N5CSN4_THECL</name>
<keyword evidence="2" id="KW-1185">Reference proteome</keyword>
<reference evidence="3" key="1">
    <citation type="submission" date="2017-02" db="UniProtKB">
        <authorList>
            <consortium name="WormBaseParasite"/>
        </authorList>
    </citation>
    <scope>IDENTIFICATION</scope>
</reference>
<gene>
    <name evidence="1" type="ORF">TCLT_LOCUS3236</name>
</gene>
<proteinExistence type="predicted"/>
<reference evidence="1 2" key="2">
    <citation type="submission" date="2018-11" db="EMBL/GenBank/DDBJ databases">
        <authorList>
            <consortium name="Pathogen Informatics"/>
        </authorList>
    </citation>
    <scope>NUCLEOTIDE SEQUENCE [LARGE SCALE GENOMIC DNA]</scope>
</reference>
<evidence type="ECO:0000313" key="1">
    <source>
        <dbReference type="EMBL" id="VDM99606.1"/>
    </source>
</evidence>
<dbReference type="AlphaFoldDB" id="A0A0N5CSN4"/>
<protein>
    <submittedName>
        <fullName evidence="3">BTB domain-containing protein</fullName>
    </submittedName>
</protein>
<dbReference type="Proteomes" id="UP000276776">
    <property type="component" value="Unassembled WGS sequence"/>
</dbReference>
<sequence>MSDIGLKTEMVEASAKESNNDVKKDEKFVHILTSPSPLHAIRLLSEKGQSSAIRVKVSGAEMCDIYRAFYGRLNMSSWSLEDKQKR</sequence>
<dbReference type="WBParaSite" id="TCLT_0000323901-mRNA-1">
    <property type="protein sequence ID" value="TCLT_0000323901-mRNA-1"/>
    <property type="gene ID" value="TCLT_0000323901"/>
</dbReference>
<dbReference type="STRING" id="103827.A0A0N5CSN4"/>
<dbReference type="EMBL" id="UYYF01001161">
    <property type="protein sequence ID" value="VDM99606.1"/>
    <property type="molecule type" value="Genomic_DNA"/>
</dbReference>
<evidence type="ECO:0000313" key="3">
    <source>
        <dbReference type="WBParaSite" id="TCLT_0000323901-mRNA-1"/>
    </source>
</evidence>
<dbReference type="OrthoDB" id="5842652at2759"/>